<protein>
    <submittedName>
        <fullName evidence="1">Uncharacterized protein</fullName>
    </submittedName>
</protein>
<evidence type="ECO:0000313" key="1">
    <source>
        <dbReference type="EMBL" id="CAG7579712.1"/>
    </source>
</evidence>
<dbReference type="EMBL" id="OU342829">
    <property type="protein sequence ID" value="CAG7579712.1"/>
    <property type="molecule type" value="Genomic_DNA"/>
</dbReference>
<reference evidence="1" key="1">
    <citation type="submission" date="2021-06" db="EMBL/GenBank/DDBJ databases">
        <authorList>
            <person name="Gannon L."/>
            <person name="Redgwell R T."/>
            <person name="Michniewski S."/>
            <person name="Harrison D C."/>
            <person name="Millard A."/>
        </authorList>
    </citation>
    <scope>NUCLEOTIDE SEQUENCE</scope>
</reference>
<proteinExistence type="predicted"/>
<name>A0A8D9FR83_9VIRU</name>
<sequence>MKFKVGDHIIVSKDILLCIIGSKGIIRDMNEDSNIHICLIEFDKNQHNFSKWVNVNGLRLDVQYYREKRLKELLR</sequence>
<accession>A0A8D9FR83</accession>
<gene>
    <name evidence="1" type="ORF">SLAVMIC_00044</name>
</gene>
<organism evidence="1">
    <name type="scientific">uncultured marine phage</name>
    <dbReference type="NCBI Taxonomy" id="707152"/>
    <lineage>
        <taxon>Viruses</taxon>
        <taxon>environmental samples</taxon>
    </lineage>
</organism>